<comment type="caution">
    <text evidence="2">The sequence shown here is derived from an EMBL/GenBank/DDBJ whole genome shotgun (WGS) entry which is preliminary data.</text>
</comment>
<dbReference type="InterPro" id="IPR007393">
    <property type="entry name" value="YlxR_dom"/>
</dbReference>
<dbReference type="Gene3D" id="3.30.1230.10">
    <property type="entry name" value="YlxR-like"/>
    <property type="match status" value="1"/>
</dbReference>
<dbReference type="AlphaFoldDB" id="A0A552LWA7"/>
<reference evidence="2 3" key="1">
    <citation type="submission" date="2019-01" db="EMBL/GenBank/DDBJ databases">
        <title>Coherence of Microcystis species and biogeography revealed through population genomics.</title>
        <authorList>
            <person name="Perez-Carrascal O.M."/>
            <person name="Terrat Y."/>
            <person name="Giani A."/>
            <person name="Fortin N."/>
            <person name="Tromas N."/>
            <person name="Shapiro B.J."/>
        </authorList>
    </citation>
    <scope>NUCLEOTIDE SEQUENCE [LARGE SCALE GENOMIC DNA]</scope>
    <source>
        <strain evidence="2">Mw_MB_S_20031200_S109D</strain>
    </source>
</reference>
<dbReference type="SUPFAM" id="SSF64376">
    <property type="entry name" value="YlxR-like"/>
    <property type="match status" value="1"/>
</dbReference>
<protein>
    <submittedName>
        <fullName evidence="2">YlxR family protein</fullName>
    </submittedName>
</protein>
<dbReference type="PANTHER" id="PTHR34215">
    <property type="entry name" value="BLL0784 PROTEIN"/>
    <property type="match status" value="1"/>
</dbReference>
<dbReference type="InterPro" id="IPR037465">
    <property type="entry name" value="YlxR"/>
</dbReference>
<dbReference type="PANTHER" id="PTHR34215:SF1">
    <property type="entry name" value="YLXR DOMAIN-CONTAINING PROTEIN"/>
    <property type="match status" value="1"/>
</dbReference>
<proteinExistence type="predicted"/>
<dbReference type="Proteomes" id="UP000318616">
    <property type="component" value="Unassembled WGS sequence"/>
</dbReference>
<sequence length="93" mass="10772">MNPFVNYRRCISCRLFAPKESFWRIVRLHPSGQIQLDRGMGRSAYICPQPNCLQLARQKNRLGRALKANIPETLYESLQERLGTAKQGRPNQD</sequence>
<dbReference type="Pfam" id="PF04296">
    <property type="entry name" value="YlxR"/>
    <property type="match status" value="1"/>
</dbReference>
<gene>
    <name evidence="2" type="ORF">EWV88_09465</name>
</gene>
<dbReference type="InterPro" id="IPR035931">
    <property type="entry name" value="YlxR-like_sf"/>
</dbReference>
<evidence type="ECO:0000259" key="1">
    <source>
        <dbReference type="Pfam" id="PF04296"/>
    </source>
</evidence>
<organism evidence="2 3">
    <name type="scientific">Microcystis wesenbergii Mw_MB_S_20031200_S109D</name>
    <dbReference type="NCBI Taxonomy" id="2486241"/>
    <lineage>
        <taxon>Bacteria</taxon>
        <taxon>Bacillati</taxon>
        <taxon>Cyanobacteriota</taxon>
        <taxon>Cyanophyceae</taxon>
        <taxon>Oscillatoriophycideae</taxon>
        <taxon>Chroococcales</taxon>
        <taxon>Microcystaceae</taxon>
        <taxon>Microcystis</taxon>
    </lineage>
</organism>
<dbReference type="EMBL" id="SFAP01000124">
    <property type="protein sequence ID" value="TRV24482.1"/>
    <property type="molecule type" value="Genomic_DNA"/>
</dbReference>
<evidence type="ECO:0000313" key="2">
    <source>
        <dbReference type="EMBL" id="TRV24482.1"/>
    </source>
</evidence>
<accession>A0A552LWA7</accession>
<evidence type="ECO:0000313" key="3">
    <source>
        <dbReference type="Proteomes" id="UP000318616"/>
    </source>
</evidence>
<name>A0A552LWA7_9CHRO</name>
<feature type="domain" description="YlxR" evidence="1">
    <location>
        <begin position="8"/>
        <end position="79"/>
    </location>
</feature>